<evidence type="ECO:0000313" key="3">
    <source>
        <dbReference type="Proteomes" id="UP000583387"/>
    </source>
</evidence>
<comment type="caution">
    <text evidence="2">The sequence shown here is derived from an EMBL/GenBank/DDBJ whole genome shotgun (WGS) entry which is preliminary data.</text>
</comment>
<evidence type="ECO:0000256" key="1">
    <source>
        <dbReference type="SAM" id="MobiDB-lite"/>
    </source>
</evidence>
<dbReference type="Proteomes" id="UP000583387">
    <property type="component" value="Unassembled WGS sequence"/>
</dbReference>
<proteinExistence type="predicted"/>
<sequence>MSKYAAIASLIAASAFTSSSAPHHYQVKSQSNEKREKKSQ</sequence>
<feature type="region of interest" description="Disordered" evidence="1">
    <location>
        <begin position="21"/>
        <end position="40"/>
    </location>
</feature>
<name>A0A7U7ER04_9GAMM</name>
<reference evidence="2 3" key="1">
    <citation type="submission" date="2020-08" db="EMBL/GenBank/DDBJ databases">
        <authorList>
            <person name="Criscuolo A."/>
        </authorList>
    </citation>
    <scope>NUCLEOTIDE SEQUENCE [LARGE SCALE GENOMIC DNA]</scope>
    <source>
        <strain evidence="2">CIP111764</strain>
    </source>
</reference>
<dbReference type="EMBL" id="CAJFCI010000076">
    <property type="protein sequence ID" value="CAD5109578.1"/>
    <property type="molecule type" value="Genomic_DNA"/>
</dbReference>
<dbReference type="AlphaFoldDB" id="A0A7U7ER04"/>
<evidence type="ECO:0000313" key="2">
    <source>
        <dbReference type="EMBL" id="CAD5109578.1"/>
    </source>
</evidence>
<keyword evidence="3" id="KW-1185">Reference proteome</keyword>
<protein>
    <submittedName>
        <fullName evidence="2">Uncharacterized protein</fullName>
    </submittedName>
</protein>
<organism evidence="2 3">
    <name type="scientific">Zestomonas carbonaria</name>
    <dbReference type="NCBI Taxonomy" id="2762745"/>
    <lineage>
        <taxon>Bacteria</taxon>
        <taxon>Pseudomonadati</taxon>
        <taxon>Pseudomonadota</taxon>
        <taxon>Gammaproteobacteria</taxon>
        <taxon>Pseudomonadales</taxon>
        <taxon>Pseudomonadaceae</taxon>
        <taxon>Zestomonas</taxon>
    </lineage>
</organism>
<feature type="compositionally biased region" description="Basic and acidic residues" evidence="1">
    <location>
        <begin position="31"/>
        <end position="40"/>
    </location>
</feature>
<dbReference type="RefSeq" id="WP_268960803.1">
    <property type="nucleotide sequence ID" value="NZ_CAJFCI010000076.1"/>
</dbReference>
<accession>A0A7U7ER04</accession>
<gene>
    <name evidence="2" type="ORF">PSEWESI4_03884</name>
</gene>